<accession>A0A2W6A996</accession>
<reference evidence="3" key="2">
    <citation type="submission" date="2018-05" db="EMBL/GenBank/DDBJ databases">
        <authorList>
            <person name="Ferrari B."/>
        </authorList>
    </citation>
    <scope>NUCLEOTIDE SEQUENCE</scope>
    <source>
        <strain evidence="3">RRmetagenome_bin12</strain>
    </source>
</reference>
<evidence type="ECO:0000313" key="2">
    <source>
        <dbReference type="EMBL" id="MBJ7595671.1"/>
    </source>
</evidence>
<evidence type="ECO:0000256" key="1">
    <source>
        <dbReference type="SAM" id="Phobius"/>
    </source>
</evidence>
<evidence type="ECO:0000313" key="5">
    <source>
        <dbReference type="Proteomes" id="UP000606991"/>
    </source>
</evidence>
<dbReference type="EMBL" id="QHBU01000174">
    <property type="protein sequence ID" value="PZR80064.1"/>
    <property type="molecule type" value="Genomic_DNA"/>
</dbReference>
<evidence type="ECO:0000313" key="4">
    <source>
        <dbReference type="Proteomes" id="UP000248724"/>
    </source>
</evidence>
<feature type="transmembrane region" description="Helical" evidence="1">
    <location>
        <begin position="25"/>
        <end position="46"/>
    </location>
</feature>
<evidence type="ECO:0000313" key="3">
    <source>
        <dbReference type="EMBL" id="PZR80064.1"/>
    </source>
</evidence>
<reference evidence="3 4" key="1">
    <citation type="journal article" date="2017" name="Nature">
        <title>Atmospheric trace gases support primary production in Antarctic desert surface soil.</title>
        <authorList>
            <person name="Ji M."/>
            <person name="Greening C."/>
            <person name="Vanwonterghem I."/>
            <person name="Carere C.R."/>
            <person name="Bay S.K."/>
            <person name="Steen J.A."/>
            <person name="Montgomery K."/>
            <person name="Lines T."/>
            <person name="Beardall J."/>
            <person name="van Dorst J."/>
            <person name="Snape I."/>
            <person name="Stott M.B."/>
            <person name="Hugenholtz P."/>
            <person name="Ferrari B.C."/>
        </authorList>
    </citation>
    <scope>NUCLEOTIDE SEQUENCE [LARGE SCALE GENOMIC DNA]</scope>
    <source>
        <strain evidence="3">RRmetagenome_bin12</strain>
    </source>
</reference>
<keyword evidence="1" id="KW-0472">Membrane</keyword>
<keyword evidence="1" id="KW-1133">Transmembrane helix</keyword>
<comment type="caution">
    <text evidence="3">The sequence shown here is derived from an EMBL/GenBank/DDBJ whole genome shotgun (WGS) entry which is preliminary data.</text>
</comment>
<dbReference type="RefSeq" id="WP_337312988.1">
    <property type="nucleotide sequence ID" value="NZ_JAEKNS010000129.1"/>
</dbReference>
<dbReference type="EMBL" id="JAEKNS010000129">
    <property type="protein sequence ID" value="MBJ7595671.1"/>
    <property type="molecule type" value="Genomic_DNA"/>
</dbReference>
<organism evidence="3 4">
    <name type="scientific">Candidatus Aeolococcus gillhamiae</name>
    <dbReference type="NCBI Taxonomy" id="3127015"/>
    <lineage>
        <taxon>Bacteria</taxon>
        <taxon>Bacillati</taxon>
        <taxon>Candidatus Dormiibacterota</taxon>
        <taxon>Candidatus Dormibacteria</taxon>
        <taxon>Candidatus Aeolococcales</taxon>
        <taxon>Candidatus Aeolococcaceae</taxon>
        <taxon>Candidatus Aeolococcus</taxon>
    </lineage>
</organism>
<accession>A0A934N4J1</accession>
<sequence>MPLIGTIAALGAAGGSPLTTHLPWGWFTLMAIVDLGLVGVVIALRLRAPSAAGSRVGSRPARAEALVLRSGWWVPRSRVLALPAQRASYAWPLHRDYMVRRIG</sequence>
<keyword evidence="1" id="KW-0812">Transmembrane</keyword>
<proteinExistence type="predicted"/>
<protein>
    <submittedName>
        <fullName evidence="3">Uncharacterized protein</fullName>
    </submittedName>
</protein>
<dbReference type="Proteomes" id="UP000606991">
    <property type="component" value="Unassembled WGS sequence"/>
</dbReference>
<gene>
    <name evidence="3" type="ORF">DLM65_09105</name>
    <name evidence="2" type="ORF">JF886_12575</name>
</gene>
<name>A0A2W6A996_9BACT</name>
<reference evidence="2 5" key="3">
    <citation type="submission" date="2020-10" db="EMBL/GenBank/DDBJ databases">
        <title>Ca. Dormibacterota MAGs.</title>
        <authorList>
            <person name="Montgomery K."/>
        </authorList>
    </citation>
    <scope>NUCLEOTIDE SEQUENCE [LARGE SCALE GENOMIC DNA]</scope>
    <source>
        <strain evidence="2">SC8812_S17_18</strain>
    </source>
</reference>
<dbReference type="Proteomes" id="UP000248724">
    <property type="component" value="Unassembled WGS sequence"/>
</dbReference>
<dbReference type="AlphaFoldDB" id="A0A2W6A996"/>